<dbReference type="Proteomes" id="UP000188937">
    <property type="component" value="Chromosome"/>
</dbReference>
<accession>A0A1U9KK61</accession>
<dbReference type="EMBL" id="CP014692">
    <property type="protein sequence ID" value="AQS86177.1"/>
    <property type="molecule type" value="Genomic_DNA"/>
</dbReference>
<protein>
    <submittedName>
        <fullName evidence="1">Uncharacterized protein</fullName>
    </submittedName>
</protein>
<dbReference type="KEGG" id="aace:A0U92_01295"/>
<evidence type="ECO:0000313" key="2">
    <source>
        <dbReference type="Proteomes" id="UP000188937"/>
    </source>
</evidence>
<dbReference type="OrthoDB" id="9971875at2"/>
<dbReference type="AlphaFoldDB" id="A0A1U9KK61"/>
<keyword evidence="2" id="KW-1185">Reference proteome</keyword>
<evidence type="ECO:0000313" key="1">
    <source>
        <dbReference type="EMBL" id="AQS86177.1"/>
    </source>
</evidence>
<reference evidence="1 2" key="1">
    <citation type="submission" date="2016-03" db="EMBL/GenBank/DDBJ databases">
        <title>Acetic acid bacteria sequencing.</title>
        <authorList>
            <person name="Brandt J."/>
            <person name="Jakob F."/>
            <person name="Vogel R.F."/>
        </authorList>
    </citation>
    <scope>NUCLEOTIDE SEQUENCE [LARGE SCALE GENOMIC DNA]</scope>
    <source>
        <strain evidence="1 2">TMW2.1153</strain>
    </source>
</reference>
<organism evidence="1 2">
    <name type="scientific">Acetobacter aceti</name>
    <dbReference type="NCBI Taxonomy" id="435"/>
    <lineage>
        <taxon>Bacteria</taxon>
        <taxon>Pseudomonadati</taxon>
        <taxon>Pseudomonadota</taxon>
        <taxon>Alphaproteobacteria</taxon>
        <taxon>Acetobacterales</taxon>
        <taxon>Acetobacteraceae</taxon>
        <taxon>Acetobacter</taxon>
        <taxon>Acetobacter subgen. Acetobacter</taxon>
    </lineage>
</organism>
<dbReference type="STRING" id="435.A0U92_01295"/>
<proteinExistence type="predicted"/>
<sequence>MISALTGEQKKELNELRFRAQCCTQVAVSGSCATAVALELAETAMETLLKKLCDLNVSFSLESLSFSGNHA</sequence>
<gene>
    <name evidence="1" type="ORF">A0U92_01295</name>
</gene>
<name>A0A1U9KK61_ACEAC</name>